<dbReference type="RefSeq" id="WP_213519329.1">
    <property type="nucleotide sequence ID" value="NZ_BOSE01000010.1"/>
</dbReference>
<gene>
    <name evidence="1" type="ORF">J40TS1_43070</name>
</gene>
<name>A0A920CZN4_9BACL</name>
<protein>
    <recommendedName>
        <fullName evidence="3">Bacteriocin</fullName>
    </recommendedName>
</protein>
<evidence type="ECO:0000313" key="2">
    <source>
        <dbReference type="Proteomes" id="UP000683139"/>
    </source>
</evidence>
<sequence length="95" mass="9255">MNSGLIVNSSSIFYEMNEQELFQLHGGIDWGKVGTSALIGGASGAVSTGLTFAGAGTVVLPVIGTVGAGTAGAIVGGIGGAVFGAASSIVKQIWK</sequence>
<comment type="caution">
    <text evidence="1">The sequence shown here is derived from an EMBL/GenBank/DDBJ whole genome shotgun (WGS) entry which is preliminary data.</text>
</comment>
<reference evidence="1" key="1">
    <citation type="submission" date="2021-03" db="EMBL/GenBank/DDBJ databases">
        <title>Antimicrobial resistance genes in bacteria isolated from Japanese honey, and their potential for conferring macrolide and lincosamide resistance in the American foulbrood pathogen Paenibacillus larvae.</title>
        <authorList>
            <person name="Okamoto M."/>
            <person name="Kumagai M."/>
            <person name="Kanamori H."/>
            <person name="Takamatsu D."/>
        </authorList>
    </citation>
    <scope>NUCLEOTIDE SEQUENCE</scope>
    <source>
        <strain evidence="1">J40TS1</strain>
    </source>
</reference>
<organism evidence="1 2">
    <name type="scientific">Paenibacillus montaniterrae</name>
    <dbReference type="NCBI Taxonomy" id="429341"/>
    <lineage>
        <taxon>Bacteria</taxon>
        <taxon>Bacillati</taxon>
        <taxon>Bacillota</taxon>
        <taxon>Bacilli</taxon>
        <taxon>Bacillales</taxon>
        <taxon>Paenibacillaceae</taxon>
        <taxon>Paenibacillus</taxon>
    </lineage>
</organism>
<dbReference type="EMBL" id="BOSE01000010">
    <property type="protein sequence ID" value="GIP18665.1"/>
    <property type="molecule type" value="Genomic_DNA"/>
</dbReference>
<dbReference type="Proteomes" id="UP000683139">
    <property type="component" value="Unassembled WGS sequence"/>
</dbReference>
<evidence type="ECO:0000313" key="1">
    <source>
        <dbReference type="EMBL" id="GIP18665.1"/>
    </source>
</evidence>
<dbReference type="AlphaFoldDB" id="A0A920CZN4"/>
<proteinExistence type="predicted"/>
<keyword evidence="2" id="KW-1185">Reference proteome</keyword>
<accession>A0A920CZN4</accession>
<evidence type="ECO:0008006" key="3">
    <source>
        <dbReference type="Google" id="ProtNLM"/>
    </source>
</evidence>